<sequence length="344" mass="39088">MSKVEQIKKDLRSIDTGYGLMSLTWRPDPPSRENQLRTMHQAVMLQKSLNKDKKIFFNAGEFYGPNRVNLQLIKEFFAKYPDLRSCIIISVKGGLDMEKFVAQGKYDDVLKSIKNCYDAMGGYIDIFEVARIDATIIPEGSSYPKETFDALVKGIENEWIGAISLSEVTLPQIKDIHQGFAKYLVCVELEFSLFSTQIMDDGTVALCDSLGLIIICYSPLGRGLLSEQVKDGSTLPDGDIRKNMKRFNGPAYEKNMELVHFLKNDILKDRSPQISTVQLALAWIKQWNSVYNNCKFIPIPSGSTVEKVTENFDITKSVITQDEFNKINEFLKNFVTQGDRYEHV</sequence>
<feature type="domain" description="NADP-dependent oxidoreductase" evidence="2">
    <location>
        <begin position="17"/>
        <end position="331"/>
    </location>
</feature>
<reference evidence="3 4" key="1">
    <citation type="journal article" date="2011" name="Proc. Natl. Acad. Sci. U.S.A.">
        <title>Evolutionary erosion of yeast sex chromosomes by mating-type switching accidents.</title>
        <authorList>
            <person name="Gordon J.L."/>
            <person name="Armisen D."/>
            <person name="Proux-Wera E."/>
            <person name="Oheigeartaigh S.S."/>
            <person name="Byrne K.P."/>
            <person name="Wolfe K.H."/>
        </authorList>
    </citation>
    <scope>NUCLEOTIDE SEQUENCE [LARGE SCALE GENOMIC DNA]</scope>
    <source>
        <strain evidence="4">ATCC 34711 / CBS 6284 / DSM 70876 / NBRC 10599 / NRRL Y-10934 / UCD 77-7</strain>
    </source>
</reference>
<evidence type="ECO:0000256" key="1">
    <source>
        <dbReference type="ARBA" id="ARBA00023002"/>
    </source>
</evidence>
<dbReference type="OMA" id="IDLYQPC"/>
<dbReference type="InterPro" id="IPR050791">
    <property type="entry name" value="Aldo-Keto_reductase"/>
</dbReference>
<dbReference type="InterPro" id="IPR036812">
    <property type="entry name" value="NAD(P)_OxRdtase_dom_sf"/>
</dbReference>
<protein>
    <recommendedName>
        <fullName evidence="2">NADP-dependent oxidoreductase domain-containing protein</fullName>
    </recommendedName>
</protein>
<dbReference type="Pfam" id="PF00248">
    <property type="entry name" value="Aldo_ket_red"/>
    <property type="match status" value="1"/>
</dbReference>
<dbReference type="Proteomes" id="UP000002866">
    <property type="component" value="Chromosome 2"/>
</dbReference>
<dbReference type="eggNOG" id="KOG1575">
    <property type="taxonomic scope" value="Eukaryota"/>
</dbReference>
<organism evidence="3 4">
    <name type="scientific">Henningerozyma blattae (strain ATCC 34711 / CBS 6284 / DSM 70876 / NBRC 10599 / NRRL Y-10934 / UCD 77-7)</name>
    <name type="common">Yeast</name>
    <name type="synonym">Tetrapisispora blattae</name>
    <dbReference type="NCBI Taxonomy" id="1071380"/>
    <lineage>
        <taxon>Eukaryota</taxon>
        <taxon>Fungi</taxon>
        <taxon>Dikarya</taxon>
        <taxon>Ascomycota</taxon>
        <taxon>Saccharomycotina</taxon>
        <taxon>Saccharomycetes</taxon>
        <taxon>Saccharomycetales</taxon>
        <taxon>Saccharomycetaceae</taxon>
        <taxon>Henningerozyma</taxon>
    </lineage>
</organism>
<dbReference type="RefSeq" id="XP_004179226.1">
    <property type="nucleotide sequence ID" value="XM_004179178.1"/>
</dbReference>
<evidence type="ECO:0000313" key="4">
    <source>
        <dbReference type="Proteomes" id="UP000002866"/>
    </source>
</evidence>
<dbReference type="GO" id="GO:0005737">
    <property type="term" value="C:cytoplasm"/>
    <property type="evidence" value="ECO:0007669"/>
    <property type="project" value="TreeGrafter"/>
</dbReference>
<dbReference type="Gene3D" id="3.20.20.100">
    <property type="entry name" value="NADP-dependent oxidoreductase domain"/>
    <property type="match status" value="1"/>
</dbReference>
<proteinExistence type="predicted"/>
<dbReference type="GeneID" id="14493830"/>
<keyword evidence="4" id="KW-1185">Reference proteome</keyword>
<dbReference type="InterPro" id="IPR023210">
    <property type="entry name" value="NADP_OxRdtase_dom"/>
</dbReference>
<dbReference type="KEGG" id="tbl:TBLA_0B08920"/>
<accession>I2H005</accession>
<dbReference type="EMBL" id="HE806317">
    <property type="protein sequence ID" value="CCH59707.1"/>
    <property type="molecule type" value="Genomic_DNA"/>
</dbReference>
<dbReference type="STRING" id="1071380.I2H005"/>
<evidence type="ECO:0000259" key="2">
    <source>
        <dbReference type="Pfam" id="PF00248"/>
    </source>
</evidence>
<dbReference type="PANTHER" id="PTHR43625:SF78">
    <property type="entry name" value="PYRIDOXAL REDUCTASE-RELATED"/>
    <property type="match status" value="1"/>
</dbReference>
<dbReference type="AlphaFoldDB" id="I2H005"/>
<name>I2H005_HENB6</name>
<evidence type="ECO:0000313" key="3">
    <source>
        <dbReference type="EMBL" id="CCH59707.1"/>
    </source>
</evidence>
<dbReference type="PANTHER" id="PTHR43625">
    <property type="entry name" value="AFLATOXIN B1 ALDEHYDE REDUCTASE"/>
    <property type="match status" value="1"/>
</dbReference>
<dbReference type="SUPFAM" id="SSF51430">
    <property type="entry name" value="NAD(P)-linked oxidoreductase"/>
    <property type="match status" value="1"/>
</dbReference>
<dbReference type="OrthoDB" id="37537at2759"/>
<keyword evidence="1" id="KW-0560">Oxidoreductase</keyword>
<dbReference type="GO" id="GO:0016491">
    <property type="term" value="F:oxidoreductase activity"/>
    <property type="evidence" value="ECO:0007669"/>
    <property type="project" value="UniProtKB-KW"/>
</dbReference>
<gene>
    <name evidence="3" type="primary">TBLA0B08920</name>
    <name evidence="3" type="ORF">TBLA_0B08920</name>
</gene>
<dbReference type="HOGENOM" id="CLU_023205_2_1_1"/>
<dbReference type="InParanoid" id="I2H005"/>